<feature type="non-terminal residue" evidence="1">
    <location>
        <position position="1"/>
    </location>
</feature>
<comment type="caution">
    <text evidence="1">The sequence shown here is derived from an EMBL/GenBank/DDBJ whole genome shotgun (WGS) entry which is preliminary data.</text>
</comment>
<dbReference type="PANTHER" id="PTHR22774">
    <property type="entry name" value="CHOREIN N-TERMINAL DOMAIN-CONTAINING PROTEIN"/>
    <property type="match status" value="1"/>
</dbReference>
<sequence length="67" mass="7581">FTKNLSQDKIGLSTLKGEGTLTNLELDEEVLMEVLELPSWIVITKAVCNRVNVKIPWTKLKTHPMCI</sequence>
<gene>
    <name evidence="1" type="ORF">BSL78_02621</name>
</gene>
<protein>
    <submittedName>
        <fullName evidence="1">UHRF1-binding protein 1-like</fullName>
    </submittedName>
</protein>
<reference evidence="1 2" key="1">
    <citation type="journal article" date="2017" name="PLoS Biol.">
        <title>The sea cucumber genome provides insights into morphological evolution and visceral regeneration.</title>
        <authorList>
            <person name="Zhang X."/>
            <person name="Sun L."/>
            <person name="Yuan J."/>
            <person name="Sun Y."/>
            <person name="Gao Y."/>
            <person name="Zhang L."/>
            <person name="Li S."/>
            <person name="Dai H."/>
            <person name="Hamel J.F."/>
            <person name="Liu C."/>
            <person name="Yu Y."/>
            <person name="Liu S."/>
            <person name="Lin W."/>
            <person name="Guo K."/>
            <person name="Jin S."/>
            <person name="Xu P."/>
            <person name="Storey K.B."/>
            <person name="Huan P."/>
            <person name="Zhang T."/>
            <person name="Zhou Y."/>
            <person name="Zhang J."/>
            <person name="Lin C."/>
            <person name="Li X."/>
            <person name="Xing L."/>
            <person name="Huo D."/>
            <person name="Sun M."/>
            <person name="Wang L."/>
            <person name="Mercier A."/>
            <person name="Li F."/>
            <person name="Yang H."/>
            <person name="Xiang J."/>
        </authorList>
    </citation>
    <scope>NUCLEOTIDE SEQUENCE [LARGE SCALE GENOMIC DNA]</scope>
    <source>
        <strain evidence="1">Shaxun</strain>
        <tissue evidence="1">Muscle</tissue>
    </source>
</reference>
<dbReference type="STRING" id="307972.A0A2G8LJU5"/>
<keyword evidence="2" id="KW-1185">Reference proteome</keyword>
<dbReference type="Pfam" id="PF24917">
    <property type="entry name" value="BLTP3A_B"/>
    <property type="match status" value="1"/>
</dbReference>
<dbReference type="OrthoDB" id="43807at2759"/>
<dbReference type="PANTHER" id="PTHR22774:SF11">
    <property type="entry name" value="CHOREIN N-TERMINAL DOMAIN-CONTAINING PROTEIN"/>
    <property type="match status" value="1"/>
</dbReference>
<dbReference type="Proteomes" id="UP000230750">
    <property type="component" value="Unassembled WGS sequence"/>
</dbReference>
<organism evidence="1 2">
    <name type="scientific">Stichopus japonicus</name>
    <name type="common">Sea cucumber</name>
    <dbReference type="NCBI Taxonomy" id="307972"/>
    <lineage>
        <taxon>Eukaryota</taxon>
        <taxon>Metazoa</taxon>
        <taxon>Echinodermata</taxon>
        <taxon>Eleutherozoa</taxon>
        <taxon>Echinozoa</taxon>
        <taxon>Holothuroidea</taxon>
        <taxon>Aspidochirotacea</taxon>
        <taxon>Aspidochirotida</taxon>
        <taxon>Stichopodidae</taxon>
        <taxon>Apostichopus</taxon>
    </lineage>
</organism>
<evidence type="ECO:0000313" key="2">
    <source>
        <dbReference type="Proteomes" id="UP000230750"/>
    </source>
</evidence>
<accession>A0A2G8LJU5</accession>
<dbReference type="EMBL" id="MRZV01000056">
    <property type="protein sequence ID" value="PIK60440.1"/>
    <property type="molecule type" value="Genomic_DNA"/>
</dbReference>
<name>A0A2G8LJU5_STIJA</name>
<feature type="non-terminal residue" evidence="1">
    <location>
        <position position="67"/>
    </location>
</feature>
<evidence type="ECO:0000313" key="1">
    <source>
        <dbReference type="EMBL" id="PIK60440.1"/>
    </source>
</evidence>
<proteinExistence type="predicted"/>
<dbReference type="InterPro" id="IPR026728">
    <property type="entry name" value="BLTP3A/B"/>
</dbReference>
<dbReference type="AlphaFoldDB" id="A0A2G8LJU5"/>